<comment type="caution">
    <text evidence="2">The sequence shown here is derived from an EMBL/GenBank/DDBJ whole genome shotgun (WGS) entry which is preliminary data.</text>
</comment>
<gene>
    <name evidence="2" type="ORF">JHL15_00525</name>
</gene>
<evidence type="ECO:0008006" key="4">
    <source>
        <dbReference type="Google" id="ProtNLM"/>
    </source>
</evidence>
<evidence type="ECO:0000256" key="1">
    <source>
        <dbReference type="SAM" id="MobiDB-lite"/>
    </source>
</evidence>
<evidence type="ECO:0000313" key="3">
    <source>
        <dbReference type="Proteomes" id="UP000628669"/>
    </source>
</evidence>
<dbReference type="Proteomes" id="UP000628669">
    <property type="component" value="Unassembled WGS sequence"/>
</dbReference>
<feature type="region of interest" description="Disordered" evidence="1">
    <location>
        <begin position="1"/>
        <end position="22"/>
    </location>
</feature>
<keyword evidence="3" id="KW-1185">Reference proteome</keyword>
<proteinExistence type="predicted"/>
<protein>
    <recommendedName>
        <fullName evidence="4">Peptidase C39-like domain-containing protein</fullName>
    </recommendedName>
</protein>
<dbReference type="EMBL" id="JAENHK010000001">
    <property type="protein sequence ID" value="MBK1894234.1"/>
    <property type="molecule type" value="Genomic_DNA"/>
</dbReference>
<accession>A0ABS1FP70</accession>
<evidence type="ECO:0000313" key="2">
    <source>
        <dbReference type="EMBL" id="MBK1894234.1"/>
    </source>
</evidence>
<name>A0ABS1FP70_9FLAO</name>
<reference evidence="3" key="1">
    <citation type="submission" date="2021-01" db="EMBL/GenBank/DDBJ databases">
        <title>Genome public.</title>
        <authorList>
            <person name="Liu C."/>
            <person name="Sun Q."/>
        </authorList>
    </citation>
    <scope>NUCLEOTIDE SEQUENCE [LARGE SCALE GENOMIC DNA]</scope>
    <source>
        <strain evidence="3">YIM B02567</strain>
    </source>
</reference>
<sequence length="394" mass="43515">MAGPGVNFEGKTDTPRNGIEPTQVKSIKLISDLDDGALNDGSRKIKEKSGLVYGKTYTFKVETYTNDAPKDPSMIKWAVSYTDNETGKFHKNALEGPNSGDEISITFNDANGCGNNLEIKAYINDMDNEGKLTLFKHNRFRFFDRQALKSEIQQRMNTGKDVDQGQSSMCAIALIGHFLAIQKPSDYERIILDMHRTGDAIVPSTQYKIKLDSDEHLIKIKDSDATYPNNSNGGKMSYADFIFLFTIKDYLNGVFDYDPDGANAGGVVEGGTGLTLPHEVASMMKNILAYSDVKNETNLVTSKWASAKNSANELSDLLTNGYSVGLLITAGNFQNNNKGTFTIPNHWVGLKGVTLDEKNEKVVLTLFTWGDISKVWTVSYDPFEDGYFGYVAGK</sequence>
<dbReference type="RefSeq" id="WP_200241480.1">
    <property type="nucleotide sequence ID" value="NZ_JAENHK010000001.1"/>
</dbReference>
<organism evidence="2 3">
    <name type="scientific">Chryseobacterium paridis</name>
    <dbReference type="NCBI Taxonomy" id="2800328"/>
    <lineage>
        <taxon>Bacteria</taxon>
        <taxon>Pseudomonadati</taxon>
        <taxon>Bacteroidota</taxon>
        <taxon>Flavobacteriia</taxon>
        <taxon>Flavobacteriales</taxon>
        <taxon>Weeksellaceae</taxon>
        <taxon>Chryseobacterium group</taxon>
        <taxon>Chryseobacterium</taxon>
    </lineage>
</organism>